<gene>
    <name evidence="1" type="ORF">DAI13_11325</name>
</gene>
<sequence>MPESKLEDDVDSTFLDEVVFADTITPIIPCERTKPKHKNNLKDLLIVILLFYIIV</sequence>
<dbReference type="AlphaFoldDB" id="A0A1Q1FVQ1"/>
<accession>A0A1Q1FVQ1</accession>
<comment type="caution">
    <text evidence="1">The sequence shown here is derived from an EMBL/GenBank/DDBJ whole genome shotgun (WGS) entry which is preliminary data.</text>
</comment>
<organism evidence="1 2">
    <name type="scientific">Enterococcus faecalis</name>
    <name type="common">Streptococcus faecalis</name>
    <dbReference type="NCBI Taxonomy" id="1351"/>
    <lineage>
        <taxon>Bacteria</taxon>
        <taxon>Bacillati</taxon>
        <taxon>Bacillota</taxon>
        <taxon>Bacilli</taxon>
        <taxon>Lactobacillales</taxon>
        <taxon>Enterococcaceae</taxon>
        <taxon>Enterococcus</taxon>
    </lineage>
</organism>
<proteinExistence type="predicted"/>
<evidence type="ECO:0000313" key="2">
    <source>
        <dbReference type="Proteomes" id="UP000244140"/>
    </source>
</evidence>
<evidence type="ECO:0008006" key="3">
    <source>
        <dbReference type="Google" id="ProtNLM"/>
    </source>
</evidence>
<dbReference type="EMBL" id="PZZH01000001">
    <property type="protein sequence ID" value="PTN78312.1"/>
    <property type="molecule type" value="Genomic_DNA"/>
</dbReference>
<reference evidence="1 2" key="1">
    <citation type="submission" date="2018-04" db="EMBL/GenBank/DDBJ databases">
        <authorList>
            <person name="Van Tyne D."/>
        </authorList>
    </citation>
    <scope>NUCLEOTIDE SEQUENCE [LARGE SCALE GENOMIC DNA]</scope>
    <source>
        <strain evidence="1 2">B2535</strain>
    </source>
</reference>
<evidence type="ECO:0000313" key="1">
    <source>
        <dbReference type="EMBL" id="PTN78312.1"/>
    </source>
</evidence>
<dbReference type="Proteomes" id="UP000244140">
    <property type="component" value="Unassembled WGS sequence"/>
</dbReference>
<protein>
    <recommendedName>
        <fullName evidence="3">Transposase</fullName>
    </recommendedName>
</protein>
<name>A0A1Q1FVQ1_ENTFL</name>